<feature type="region of interest" description="Disordered" evidence="6">
    <location>
        <begin position="1"/>
        <end position="59"/>
    </location>
</feature>
<comment type="subunit">
    <text evidence="3">Homodimer.</text>
</comment>
<dbReference type="PANTHER" id="PTHR21237:SF23">
    <property type="entry name" value="GRPE PROTEIN HOMOLOG, MITOCHONDRIAL"/>
    <property type="match status" value="1"/>
</dbReference>
<name>A0A098YUN8_9BACT</name>
<accession>A0A098YUN8</accession>
<dbReference type="HAMAP" id="MF_01151">
    <property type="entry name" value="GrpE"/>
    <property type="match status" value="1"/>
</dbReference>
<gene>
    <name evidence="3" type="primary">grpE</name>
    <name evidence="7" type="ORF">HMPREF9304_04725</name>
</gene>
<protein>
    <recommendedName>
        <fullName evidence="3 4">Protein GrpE</fullName>
    </recommendedName>
    <alternativeName>
        <fullName evidence="3">HSP-70 cofactor</fullName>
    </alternativeName>
</protein>
<dbReference type="InterPro" id="IPR013805">
    <property type="entry name" value="GrpE_CC"/>
</dbReference>
<dbReference type="SUPFAM" id="SSF51064">
    <property type="entry name" value="Head domain of nucleotide exchange factor GrpE"/>
    <property type="match status" value="1"/>
</dbReference>
<dbReference type="AlphaFoldDB" id="A0A098YUN8"/>
<evidence type="ECO:0000256" key="6">
    <source>
        <dbReference type="SAM" id="MobiDB-lite"/>
    </source>
</evidence>
<comment type="function">
    <text evidence="3 4">Participates actively in the response to hyperosmotic and heat shock by preventing the aggregation of stress-denatured proteins, in association with DnaK and GrpE. It is the nucleotide exchange factor for DnaK and may function as a thermosensor. Unfolded proteins bind initially to DnaJ; upon interaction with the DnaJ-bound protein, DnaK hydrolyzes its bound ATP, resulting in the formation of a stable complex. GrpE releases ADP from DnaK; ATP binding to DnaK triggers the release of the substrate protein, thus completing the reaction cycle. Several rounds of ATP-dependent interactions between DnaJ, DnaK and GrpE are required for fully efficient folding.</text>
</comment>
<dbReference type="GO" id="GO:0005737">
    <property type="term" value="C:cytoplasm"/>
    <property type="evidence" value="ECO:0007669"/>
    <property type="project" value="UniProtKB-SubCell"/>
</dbReference>
<dbReference type="GO" id="GO:0000774">
    <property type="term" value="F:adenyl-nucleotide exchange factor activity"/>
    <property type="evidence" value="ECO:0007669"/>
    <property type="project" value="InterPro"/>
</dbReference>
<dbReference type="CDD" id="cd00446">
    <property type="entry name" value="GrpE"/>
    <property type="match status" value="1"/>
</dbReference>
<evidence type="ECO:0000256" key="4">
    <source>
        <dbReference type="RuleBase" id="RU000639"/>
    </source>
</evidence>
<dbReference type="GO" id="GO:0042803">
    <property type="term" value="F:protein homodimerization activity"/>
    <property type="evidence" value="ECO:0007669"/>
    <property type="project" value="InterPro"/>
</dbReference>
<dbReference type="InterPro" id="IPR000740">
    <property type="entry name" value="GrpE"/>
</dbReference>
<dbReference type="SUPFAM" id="SSF58014">
    <property type="entry name" value="Coiled-coil domain of nucleotide exchange factor GrpE"/>
    <property type="match status" value="1"/>
</dbReference>
<evidence type="ECO:0000313" key="8">
    <source>
        <dbReference type="Proteomes" id="UP000029723"/>
    </source>
</evidence>
<feature type="compositionally biased region" description="Polar residues" evidence="6">
    <location>
        <begin position="40"/>
        <end position="51"/>
    </location>
</feature>
<organism evidence="7 8">
    <name type="scientific">Hoylesella timonensis S9-PR14</name>
    <dbReference type="NCBI Taxonomy" id="1401062"/>
    <lineage>
        <taxon>Bacteria</taxon>
        <taxon>Pseudomonadati</taxon>
        <taxon>Bacteroidota</taxon>
        <taxon>Bacteroidia</taxon>
        <taxon>Bacteroidales</taxon>
        <taxon>Prevotellaceae</taxon>
        <taxon>Hoylesella</taxon>
    </lineage>
</organism>
<evidence type="ECO:0000256" key="1">
    <source>
        <dbReference type="ARBA" id="ARBA00009054"/>
    </source>
</evidence>
<dbReference type="OrthoDB" id="9812586at2"/>
<sequence>MSKRNKHKEQETEKKLDTQHEEMDTGTVMDEKKVEEQAAATDNQPETQGEAPTTDPLAEAQAQIEELKDRYLRTVAEFENFKRRTQKEKAELIFNGSEKTVSAILPILDDMERAAANANKTDDIHALEEGWELIFKKLLKTLEGLGVKKIETQDKPFDVDFHEAVAMVPNVEDDKKGKVIDCVQTGYTLNEKVIRHAKVAVGQ</sequence>
<comment type="similarity">
    <text evidence="1 3 5">Belongs to the GrpE family.</text>
</comment>
<dbReference type="PANTHER" id="PTHR21237">
    <property type="entry name" value="GRPE PROTEIN"/>
    <property type="match status" value="1"/>
</dbReference>
<dbReference type="Gene3D" id="2.30.22.10">
    <property type="entry name" value="Head domain of nucleotide exchange factor GrpE"/>
    <property type="match status" value="1"/>
</dbReference>
<dbReference type="PROSITE" id="PS01071">
    <property type="entry name" value="GRPE"/>
    <property type="match status" value="1"/>
</dbReference>
<evidence type="ECO:0000256" key="5">
    <source>
        <dbReference type="RuleBase" id="RU004478"/>
    </source>
</evidence>
<dbReference type="GO" id="GO:0006457">
    <property type="term" value="P:protein folding"/>
    <property type="evidence" value="ECO:0007669"/>
    <property type="project" value="InterPro"/>
</dbReference>
<dbReference type="Pfam" id="PF01025">
    <property type="entry name" value="GrpE"/>
    <property type="match status" value="1"/>
</dbReference>
<comment type="caution">
    <text evidence="7">The sequence shown here is derived from an EMBL/GenBank/DDBJ whole genome shotgun (WGS) entry which is preliminary data.</text>
</comment>
<dbReference type="EMBL" id="JRPQ01000072">
    <property type="protein sequence ID" value="KGI22348.1"/>
    <property type="molecule type" value="Genomic_DNA"/>
</dbReference>
<dbReference type="RefSeq" id="WP_036926826.1">
    <property type="nucleotide sequence ID" value="NZ_JRPQ01000072.1"/>
</dbReference>
<keyword evidence="2 3" id="KW-0143">Chaperone</keyword>
<dbReference type="Gene3D" id="3.90.20.20">
    <property type="match status" value="1"/>
</dbReference>
<evidence type="ECO:0000313" key="7">
    <source>
        <dbReference type="EMBL" id="KGI22348.1"/>
    </source>
</evidence>
<dbReference type="InterPro" id="IPR009012">
    <property type="entry name" value="GrpE_head"/>
</dbReference>
<keyword evidence="3" id="KW-0963">Cytoplasm</keyword>
<keyword evidence="3 4" id="KW-0346">Stress response</keyword>
<dbReference type="PRINTS" id="PR00773">
    <property type="entry name" value="GRPEPROTEIN"/>
</dbReference>
<evidence type="ECO:0000256" key="2">
    <source>
        <dbReference type="ARBA" id="ARBA00023186"/>
    </source>
</evidence>
<dbReference type="Proteomes" id="UP000029723">
    <property type="component" value="Unassembled WGS sequence"/>
</dbReference>
<feature type="compositionally biased region" description="Basic and acidic residues" evidence="6">
    <location>
        <begin position="8"/>
        <end position="36"/>
    </location>
</feature>
<reference evidence="7 8" key="1">
    <citation type="submission" date="2014-07" db="EMBL/GenBank/DDBJ databases">
        <authorList>
            <person name="McCorrison J."/>
            <person name="Sanka R."/>
            <person name="Torralba M."/>
            <person name="Gillis M."/>
            <person name="Haft D.H."/>
            <person name="Methe B."/>
            <person name="Sutton G."/>
            <person name="Nelson K.E."/>
        </authorList>
    </citation>
    <scope>NUCLEOTIDE SEQUENCE [LARGE SCALE GENOMIC DNA]</scope>
    <source>
        <strain evidence="7 8">S9-PR14</strain>
    </source>
</reference>
<dbReference type="GO" id="GO:0051082">
    <property type="term" value="F:unfolded protein binding"/>
    <property type="evidence" value="ECO:0007669"/>
    <property type="project" value="TreeGrafter"/>
</dbReference>
<proteinExistence type="inferred from homology"/>
<evidence type="ECO:0000256" key="3">
    <source>
        <dbReference type="HAMAP-Rule" id="MF_01151"/>
    </source>
</evidence>
<comment type="subcellular location">
    <subcellularLocation>
        <location evidence="3">Cytoplasm</location>
    </subcellularLocation>
</comment>
<dbReference type="GO" id="GO:0051087">
    <property type="term" value="F:protein-folding chaperone binding"/>
    <property type="evidence" value="ECO:0007669"/>
    <property type="project" value="InterPro"/>
</dbReference>